<feature type="chain" id="PRO_5031554014" description="Serine aminopeptidase S33 domain-containing protein" evidence="2">
    <location>
        <begin position="24"/>
        <end position="358"/>
    </location>
</feature>
<accession>A0A7S0VNT9</accession>
<dbReference type="AlphaFoldDB" id="A0A7S0VNT9"/>
<feature type="signal peptide" evidence="2">
    <location>
        <begin position="1"/>
        <end position="23"/>
    </location>
</feature>
<dbReference type="EMBL" id="HBFM01032118">
    <property type="protein sequence ID" value="CAD8791020.1"/>
    <property type="molecule type" value="Transcribed_RNA"/>
</dbReference>
<dbReference type="PANTHER" id="PTHR22946">
    <property type="entry name" value="DIENELACTONE HYDROLASE DOMAIN-CONTAINING PROTEIN-RELATED"/>
    <property type="match status" value="1"/>
</dbReference>
<dbReference type="InterPro" id="IPR050261">
    <property type="entry name" value="FrsA_esterase"/>
</dbReference>
<protein>
    <recommendedName>
        <fullName evidence="3">Serine aminopeptidase S33 domain-containing protein</fullName>
    </recommendedName>
</protein>
<proteinExistence type="predicted"/>
<evidence type="ECO:0000259" key="3">
    <source>
        <dbReference type="Pfam" id="PF12146"/>
    </source>
</evidence>
<gene>
    <name evidence="4" type="ORF">PPAR00522_LOCUS21020</name>
</gene>
<evidence type="ECO:0000313" key="4">
    <source>
        <dbReference type="EMBL" id="CAD8791020.1"/>
    </source>
</evidence>
<dbReference type="Pfam" id="PF12146">
    <property type="entry name" value="Hydrolase_4"/>
    <property type="match status" value="1"/>
</dbReference>
<dbReference type="Gene3D" id="3.40.50.1820">
    <property type="entry name" value="alpha/beta hydrolase"/>
    <property type="match status" value="1"/>
</dbReference>
<dbReference type="SUPFAM" id="SSF53474">
    <property type="entry name" value="alpha/beta-Hydrolases"/>
    <property type="match status" value="1"/>
</dbReference>
<dbReference type="InterPro" id="IPR022742">
    <property type="entry name" value="Hydrolase_4"/>
</dbReference>
<dbReference type="InterPro" id="IPR029058">
    <property type="entry name" value="AB_hydrolase_fold"/>
</dbReference>
<dbReference type="GO" id="GO:0016788">
    <property type="term" value="F:hydrolase activity, acting on ester bonds"/>
    <property type="evidence" value="ECO:0007669"/>
    <property type="project" value="UniProtKB-ARBA"/>
</dbReference>
<reference evidence="4" key="1">
    <citation type="submission" date="2021-01" db="EMBL/GenBank/DDBJ databases">
        <authorList>
            <person name="Corre E."/>
            <person name="Pelletier E."/>
            <person name="Niang G."/>
            <person name="Scheremetjew M."/>
            <person name="Finn R."/>
            <person name="Kale V."/>
            <person name="Holt S."/>
            <person name="Cochrane G."/>
            <person name="Meng A."/>
            <person name="Brown T."/>
            <person name="Cohen L."/>
        </authorList>
    </citation>
    <scope>NUCLEOTIDE SEQUENCE</scope>
    <source>
        <strain evidence="4">SAG 63-3</strain>
    </source>
</reference>
<evidence type="ECO:0000256" key="2">
    <source>
        <dbReference type="SAM" id="SignalP"/>
    </source>
</evidence>
<organism evidence="4">
    <name type="scientific">Polytomella parva</name>
    <dbReference type="NCBI Taxonomy" id="51329"/>
    <lineage>
        <taxon>Eukaryota</taxon>
        <taxon>Viridiplantae</taxon>
        <taxon>Chlorophyta</taxon>
        <taxon>core chlorophytes</taxon>
        <taxon>Chlorophyceae</taxon>
        <taxon>CS clade</taxon>
        <taxon>Chlamydomonadales</taxon>
        <taxon>Chlamydomonadaceae</taxon>
        <taxon>Polytomella</taxon>
    </lineage>
</organism>
<keyword evidence="2" id="KW-0732">Signal</keyword>
<sequence length="358" mass="40031">MLFLKIGLILQFIIGLLLLKASFDSDIKYGFDYDDSALKNVGQVVTTDSFIRKTISFPCVNMLCEAWLYTPVDQENNKSYPIVVMAHGLGGQKEFGLYRFAEAFARKGIASFVFDYRSFGGSEGTPRNWVSPKRHLADWRSAIDFILLKTLGDKYDTNRIVLWGTSFGGGHAIVMGAEYGNQITAIVTMVPHLDGRAASRESIHRRGVNGSVRMLAAGLLDLVRSLFNQDPVYVRLAGSHDQLAFMQLSSHELDAYYAKIPPSTQGGWIPWALARFTLETSFYRPITYLGKLKAPLLIVSAAKDTLCSREVLANATSLLPSEQVKWVEFPVSHFDVYLEPQLTPIVNIMVDFFKQHGL</sequence>
<keyword evidence="1" id="KW-0378">Hydrolase</keyword>
<evidence type="ECO:0000256" key="1">
    <source>
        <dbReference type="ARBA" id="ARBA00022801"/>
    </source>
</evidence>
<name>A0A7S0VNT9_9CHLO</name>
<dbReference type="PANTHER" id="PTHR22946:SF9">
    <property type="entry name" value="POLYKETIDE TRANSFERASE AF380"/>
    <property type="match status" value="1"/>
</dbReference>
<feature type="domain" description="Serine aminopeptidase S33" evidence="3">
    <location>
        <begin position="82"/>
        <end position="329"/>
    </location>
</feature>